<evidence type="ECO:0000256" key="6">
    <source>
        <dbReference type="ARBA" id="ARBA00022989"/>
    </source>
</evidence>
<evidence type="ECO:0000313" key="9">
    <source>
        <dbReference type="EMBL" id="KJV51635.1"/>
    </source>
</evidence>
<dbReference type="EMBL" id="LANO01000041">
    <property type="protein sequence ID" value="KJV51635.1"/>
    <property type="molecule type" value="Genomic_DNA"/>
</dbReference>
<dbReference type="Proteomes" id="UP000244959">
    <property type="component" value="Chromosome I"/>
</dbReference>
<dbReference type="PATRIC" id="fig|1359184.3.peg.1914"/>
<dbReference type="PANTHER" id="PTHR21716">
    <property type="entry name" value="TRANSMEMBRANE PROTEIN"/>
    <property type="match status" value="1"/>
</dbReference>
<sequence>MIVKTNNYILYFLITAIILSLCYFLINIATPFLAAAVLAYILNPIVEILQIKLKLSRNLIVSIVFVVFLTILIVAALLLMPIIYKQAALLIANIPVYKATIQNFIESNNSTNNLENSINHNIKHILTEIINSWILIITHILNHAWQYTITTIHSIVTAAFTGILLFYFLRDWKLIINSCKSILPQQSLLYINKIVNSINTSLLAYAQGQLNICLILSIFYSISLLLINLDFSLTIGLFSGTIIIIPLIGTIISTSIALITCFSQFGLSFKLLYVIMIYIISHILESHFLTPKLIGSKVGLHPIWIYFAVLTCSYYLGFTGIFLAIPLAIIIKIVCQTIIDTYKLNNFNYK</sequence>
<dbReference type="InterPro" id="IPR002549">
    <property type="entry name" value="AI-2E-like"/>
</dbReference>
<dbReference type="Proteomes" id="UP000033769">
    <property type="component" value="Unassembled WGS sequence"/>
</dbReference>
<feature type="transmembrane region" description="Helical" evidence="8">
    <location>
        <begin position="235"/>
        <end position="259"/>
    </location>
</feature>
<gene>
    <name evidence="10" type="ORF">GILLIAM_02411</name>
    <name evidence="9" type="ORF">OTSGILL_2120</name>
</gene>
<keyword evidence="12" id="KW-1185">Reference proteome</keyword>
<evidence type="ECO:0000256" key="7">
    <source>
        <dbReference type="ARBA" id="ARBA00023136"/>
    </source>
</evidence>
<protein>
    <submittedName>
        <fullName evidence="10">AI-2E family transporter</fullName>
    </submittedName>
</protein>
<dbReference type="GO" id="GO:0005886">
    <property type="term" value="C:plasma membrane"/>
    <property type="evidence" value="ECO:0007669"/>
    <property type="project" value="UniProtKB-SubCell"/>
</dbReference>
<dbReference type="AlphaFoldDB" id="A0A0F3M7E7"/>
<dbReference type="Pfam" id="PF01594">
    <property type="entry name" value="AI-2E_transport"/>
    <property type="match status" value="1"/>
</dbReference>
<feature type="transmembrane region" description="Helical" evidence="8">
    <location>
        <begin position="61"/>
        <end position="84"/>
    </location>
</feature>
<keyword evidence="4" id="KW-1003">Cell membrane</keyword>
<name>A0A0F3M7E7_ORITS</name>
<evidence type="ECO:0000313" key="11">
    <source>
        <dbReference type="Proteomes" id="UP000033769"/>
    </source>
</evidence>
<dbReference type="GO" id="GO:0055085">
    <property type="term" value="P:transmembrane transport"/>
    <property type="evidence" value="ECO:0007669"/>
    <property type="project" value="TreeGrafter"/>
</dbReference>
<reference evidence="12" key="3">
    <citation type="submission" date="2018-03" db="EMBL/GenBank/DDBJ databases">
        <authorList>
            <person name="Batty M. E."/>
            <person name="Batty M E."/>
        </authorList>
    </citation>
    <scope>NUCLEOTIDE SEQUENCE [LARGE SCALE GENOMIC DNA]</scope>
    <source>
        <strain evidence="12">Gilliam</strain>
    </source>
</reference>
<comment type="subcellular location">
    <subcellularLocation>
        <location evidence="1">Cell membrane</location>
        <topology evidence="1">Multi-pass membrane protein</topology>
    </subcellularLocation>
</comment>
<reference evidence="10" key="2">
    <citation type="submission" date="2018-03" db="EMBL/GenBank/DDBJ databases">
        <authorList>
            <person name="Keele B.F."/>
        </authorList>
    </citation>
    <scope>NUCLEOTIDE SEQUENCE [LARGE SCALE GENOMIC DNA]</scope>
    <source>
        <strain evidence="10">Gilliam</strain>
    </source>
</reference>
<feature type="transmembrane region" description="Helical" evidence="8">
    <location>
        <begin position="271"/>
        <end position="291"/>
    </location>
</feature>
<feature type="transmembrane region" description="Helical" evidence="8">
    <location>
        <begin position="32"/>
        <end position="49"/>
    </location>
</feature>
<keyword evidence="3" id="KW-0813">Transport</keyword>
<dbReference type="RefSeq" id="WP_052692604.1">
    <property type="nucleotide sequence ID" value="NZ_LS398551.1"/>
</dbReference>
<reference evidence="9 11" key="1">
    <citation type="submission" date="2015-02" db="EMBL/GenBank/DDBJ databases">
        <title>Genome Sequencing of Rickettsiales.</title>
        <authorList>
            <person name="Daugherty S.C."/>
            <person name="Su Q."/>
            <person name="Abolude K."/>
            <person name="Beier-Sexton M."/>
            <person name="Carlyon J.A."/>
            <person name="Carter R."/>
            <person name="Day N.P."/>
            <person name="Dumler S.J."/>
            <person name="Dyachenko V."/>
            <person name="Godinez A."/>
            <person name="Kurtti T.J."/>
            <person name="Lichay M."/>
            <person name="Mullins K.E."/>
            <person name="Ott S."/>
            <person name="Pappas-Brown V."/>
            <person name="Paris D.H."/>
            <person name="Patel P."/>
            <person name="Richards A.L."/>
            <person name="Sadzewicz L."/>
            <person name="Sears K."/>
            <person name="Seidman D."/>
            <person name="Sengamalay N."/>
            <person name="Stenos J."/>
            <person name="Tallon L.J."/>
            <person name="Vincent G."/>
            <person name="Fraser C.M."/>
            <person name="Munderloh U."/>
            <person name="Dunning-Hotopp J.C."/>
        </authorList>
    </citation>
    <scope>NUCLEOTIDE SEQUENCE [LARGE SCALE GENOMIC DNA]</scope>
    <source>
        <strain evidence="9 11">Gilliam</strain>
    </source>
</reference>
<keyword evidence="5 8" id="KW-0812">Transmembrane</keyword>
<evidence type="ECO:0000256" key="3">
    <source>
        <dbReference type="ARBA" id="ARBA00022448"/>
    </source>
</evidence>
<keyword evidence="6 8" id="KW-1133">Transmembrane helix</keyword>
<keyword evidence="7 8" id="KW-0472">Membrane</keyword>
<evidence type="ECO:0000256" key="5">
    <source>
        <dbReference type="ARBA" id="ARBA00022692"/>
    </source>
</evidence>
<feature type="transmembrane region" description="Helical" evidence="8">
    <location>
        <begin position="144"/>
        <end position="169"/>
    </location>
</feature>
<feature type="transmembrane region" description="Helical" evidence="8">
    <location>
        <begin position="303"/>
        <end position="331"/>
    </location>
</feature>
<accession>A0A0F3M7E7</accession>
<evidence type="ECO:0000256" key="1">
    <source>
        <dbReference type="ARBA" id="ARBA00004651"/>
    </source>
</evidence>
<proteinExistence type="inferred from homology"/>
<evidence type="ECO:0000313" key="10">
    <source>
        <dbReference type="EMBL" id="SPR11985.1"/>
    </source>
</evidence>
<organism evidence="9 11">
    <name type="scientific">Orientia tsutsugamushi str. Gilliam</name>
    <dbReference type="NCBI Taxonomy" id="1359184"/>
    <lineage>
        <taxon>Bacteria</taxon>
        <taxon>Pseudomonadati</taxon>
        <taxon>Pseudomonadota</taxon>
        <taxon>Alphaproteobacteria</taxon>
        <taxon>Rickettsiales</taxon>
        <taxon>Rickettsiaceae</taxon>
        <taxon>Rickettsieae</taxon>
        <taxon>Orientia</taxon>
    </lineage>
</organism>
<feature type="transmembrane region" description="Helical" evidence="8">
    <location>
        <begin position="210"/>
        <end position="229"/>
    </location>
</feature>
<dbReference type="EMBL" id="LS398551">
    <property type="protein sequence ID" value="SPR11985.1"/>
    <property type="molecule type" value="Genomic_DNA"/>
</dbReference>
<evidence type="ECO:0000313" key="12">
    <source>
        <dbReference type="Proteomes" id="UP000244959"/>
    </source>
</evidence>
<feature type="transmembrane region" description="Helical" evidence="8">
    <location>
        <begin position="7"/>
        <end position="26"/>
    </location>
</feature>
<evidence type="ECO:0000256" key="2">
    <source>
        <dbReference type="ARBA" id="ARBA00009773"/>
    </source>
</evidence>
<evidence type="ECO:0000256" key="8">
    <source>
        <dbReference type="SAM" id="Phobius"/>
    </source>
</evidence>
<evidence type="ECO:0000256" key="4">
    <source>
        <dbReference type="ARBA" id="ARBA00022475"/>
    </source>
</evidence>
<comment type="similarity">
    <text evidence="2">Belongs to the autoinducer-2 exporter (AI-2E) (TC 2.A.86) family.</text>
</comment>
<dbReference type="PANTHER" id="PTHR21716:SF53">
    <property type="entry name" value="PERMEASE PERM-RELATED"/>
    <property type="match status" value="1"/>
</dbReference>